<dbReference type="InterPro" id="IPR036097">
    <property type="entry name" value="HisK_dim/P_sf"/>
</dbReference>
<dbReference type="EC" id="2.7.13.3" evidence="2"/>
<dbReference type="Pfam" id="PF00072">
    <property type="entry name" value="Response_reg"/>
    <property type="match status" value="1"/>
</dbReference>
<keyword evidence="6" id="KW-1133">Transmembrane helix</keyword>
<dbReference type="GO" id="GO:0000155">
    <property type="term" value="F:phosphorelay sensor kinase activity"/>
    <property type="evidence" value="ECO:0007669"/>
    <property type="project" value="InterPro"/>
</dbReference>
<keyword evidence="5" id="KW-0175">Coiled coil</keyword>
<dbReference type="PANTHER" id="PTHR43065:SF42">
    <property type="entry name" value="TWO-COMPONENT SENSOR PPRA"/>
    <property type="match status" value="1"/>
</dbReference>
<organism evidence="10 11">
    <name type="scientific">Oryzomonas rubra</name>
    <dbReference type="NCBI Taxonomy" id="2509454"/>
    <lineage>
        <taxon>Bacteria</taxon>
        <taxon>Pseudomonadati</taxon>
        <taxon>Thermodesulfobacteriota</taxon>
        <taxon>Desulfuromonadia</taxon>
        <taxon>Geobacterales</taxon>
        <taxon>Geobacteraceae</taxon>
        <taxon>Oryzomonas</taxon>
    </lineage>
</organism>
<comment type="catalytic activity">
    <reaction evidence="1">
        <text>ATP + protein L-histidine = ADP + protein N-phospho-L-histidine.</text>
        <dbReference type="EC" id="2.7.13.3"/>
    </reaction>
</comment>
<dbReference type="NCBIfam" id="TIGR00229">
    <property type="entry name" value="sensory_box"/>
    <property type="match status" value="1"/>
</dbReference>
<dbReference type="Gene3D" id="1.10.287.130">
    <property type="match status" value="1"/>
</dbReference>
<dbReference type="SMART" id="SM00091">
    <property type="entry name" value="PAS"/>
    <property type="match status" value="1"/>
</dbReference>
<dbReference type="Pfam" id="PF13426">
    <property type="entry name" value="PAS_9"/>
    <property type="match status" value="1"/>
</dbReference>
<dbReference type="InterPro" id="IPR003661">
    <property type="entry name" value="HisK_dim/P_dom"/>
</dbReference>
<dbReference type="SUPFAM" id="SSF55785">
    <property type="entry name" value="PYP-like sensor domain (PAS domain)"/>
    <property type="match status" value="1"/>
</dbReference>
<keyword evidence="3 4" id="KW-0597">Phosphoprotein</keyword>
<dbReference type="EMBL" id="SRSD01000002">
    <property type="protein sequence ID" value="KAA0894200.1"/>
    <property type="molecule type" value="Genomic_DNA"/>
</dbReference>
<dbReference type="PROSITE" id="PS50109">
    <property type="entry name" value="HIS_KIN"/>
    <property type="match status" value="1"/>
</dbReference>
<dbReference type="Gene3D" id="3.30.565.10">
    <property type="entry name" value="Histidine kinase-like ATPase, C-terminal domain"/>
    <property type="match status" value="1"/>
</dbReference>
<keyword evidence="11" id="KW-1185">Reference proteome</keyword>
<sequence>MPDVTPTTSGTTAPGRASFYRLVAGVLLANLFVIGLVCFSLYQSRRQYESRAAIQTQDLAQSLSLTIAGIVDKTGIALLSVQRERERQLRSGRAAGPDLDDYILAQRLLIPELDGLRVADARGAFIYGDLHLSGSDTLVNDREYFRRARNDPRAGLIISEPLFARSAAKWVINIVRRIDNPDGSFAGVVVGAISLDYLMRLFSTFDMGRQGVITLRDGALNVVIRYPEPRSIGSAVVSRELRELVRTGHVVGIYRNKGSIDPVERSFSFHKVFDYPLYITAGLATADYLLPWRREAWGMALLVAVFAAGSLLAARLIQRNRRREGEAKAELLRHREQLEETVRERTAQLEAGNAQLAGEIVLRKRAEADLKKAAIIMDRMADAVAWVAPDGRYLYVNDAACRMYGYSREEMLSLSVPDIGLMGFDREAWRHFMEELQRRECLHVETEATARDGRLFSVEITANYLEIDGQVYNCSILRDISERRAGEAERQALMIQLSQSQKIESIGRLAAGIAHDFNNLLTPILGYAELLKNRLPTDSRDFEQVDRIMQAAGKAKALTQQLLSFGRKQILEMKTVDLNNVVTSFYEILRRTIRENIAIRLRLSEIVYAVRADRNQVEQILMNLAINAQDAIADRGVITIETAPVTLDDEYVRRHEGLAPGRYLMLGVSDTGAGMARETLSHVFEPFFTTKDVGKGSGLGLATVYGLVEQHNGYIQVSSEVGEGTAFKIYLPIVEGALPEETAAVEALSEVDVTGSTILLVEDNDMVRTLVGDLLEGCGCRLIVAEGPRQAMELSAGREVDLLLTDVVMPDMNGPELCEKMRSSHPGLATLYMSGYTNDAIVHHSVLDDGVNFIQKPFTAGDLMRKIDAILNGPAGH</sequence>
<feature type="transmembrane region" description="Helical" evidence="6">
    <location>
        <begin position="296"/>
        <end position="314"/>
    </location>
</feature>
<dbReference type="AlphaFoldDB" id="A0A5A9XMX6"/>
<reference evidence="10 11" key="1">
    <citation type="submission" date="2019-04" db="EMBL/GenBank/DDBJ databases">
        <title>Geobacter ruber sp. nov., ferric-reducing bacteria isolated from paddy soil.</title>
        <authorList>
            <person name="Xu Z."/>
            <person name="Masuda Y."/>
            <person name="Itoh H."/>
            <person name="Senoo K."/>
        </authorList>
    </citation>
    <scope>NUCLEOTIDE SEQUENCE [LARGE SCALE GENOMIC DNA]</scope>
    <source>
        <strain evidence="10 11">Red88</strain>
    </source>
</reference>
<feature type="domain" description="PAS" evidence="9">
    <location>
        <begin position="369"/>
        <end position="413"/>
    </location>
</feature>
<dbReference type="InterPro" id="IPR011006">
    <property type="entry name" value="CheY-like_superfamily"/>
</dbReference>
<proteinExistence type="predicted"/>
<evidence type="ECO:0000259" key="7">
    <source>
        <dbReference type="PROSITE" id="PS50109"/>
    </source>
</evidence>
<dbReference type="InterPro" id="IPR001789">
    <property type="entry name" value="Sig_transdc_resp-reg_receiver"/>
</dbReference>
<dbReference type="Pfam" id="PF00512">
    <property type="entry name" value="HisKA"/>
    <property type="match status" value="1"/>
</dbReference>
<evidence type="ECO:0000256" key="1">
    <source>
        <dbReference type="ARBA" id="ARBA00000085"/>
    </source>
</evidence>
<keyword evidence="10" id="KW-0418">Kinase</keyword>
<accession>A0A5A9XMX6</accession>
<dbReference type="Proteomes" id="UP000324298">
    <property type="component" value="Unassembled WGS sequence"/>
</dbReference>
<evidence type="ECO:0000256" key="4">
    <source>
        <dbReference type="PROSITE-ProRule" id="PRU00169"/>
    </source>
</evidence>
<evidence type="ECO:0000313" key="11">
    <source>
        <dbReference type="Proteomes" id="UP000324298"/>
    </source>
</evidence>
<dbReference type="SMART" id="SM00448">
    <property type="entry name" value="REC"/>
    <property type="match status" value="1"/>
</dbReference>
<evidence type="ECO:0000256" key="6">
    <source>
        <dbReference type="SAM" id="Phobius"/>
    </source>
</evidence>
<dbReference type="SMART" id="SM00388">
    <property type="entry name" value="HisKA"/>
    <property type="match status" value="1"/>
</dbReference>
<name>A0A5A9XMX6_9BACT</name>
<dbReference type="InterPro" id="IPR003594">
    <property type="entry name" value="HATPase_dom"/>
</dbReference>
<dbReference type="CDD" id="cd12915">
    <property type="entry name" value="PDC2_DGC_like"/>
    <property type="match status" value="1"/>
</dbReference>
<dbReference type="SMART" id="SM00387">
    <property type="entry name" value="HATPase_c"/>
    <property type="match status" value="1"/>
</dbReference>
<gene>
    <name evidence="10" type="ORF">ET418_04385</name>
</gene>
<feature type="domain" description="Response regulatory" evidence="8">
    <location>
        <begin position="757"/>
        <end position="871"/>
    </location>
</feature>
<dbReference type="PANTHER" id="PTHR43065">
    <property type="entry name" value="SENSOR HISTIDINE KINASE"/>
    <property type="match status" value="1"/>
</dbReference>
<dbReference type="SUPFAM" id="SSF52172">
    <property type="entry name" value="CheY-like"/>
    <property type="match status" value="1"/>
</dbReference>
<comment type="caution">
    <text evidence="10">The sequence shown here is derived from an EMBL/GenBank/DDBJ whole genome shotgun (WGS) entry which is preliminary data.</text>
</comment>
<dbReference type="Gene3D" id="3.40.50.2300">
    <property type="match status" value="1"/>
</dbReference>
<dbReference type="Gene3D" id="3.30.450.20">
    <property type="entry name" value="PAS domain"/>
    <property type="match status" value="3"/>
</dbReference>
<dbReference type="Pfam" id="PF02518">
    <property type="entry name" value="HATPase_c"/>
    <property type="match status" value="1"/>
</dbReference>
<dbReference type="InterPro" id="IPR004358">
    <property type="entry name" value="Sig_transdc_His_kin-like_C"/>
</dbReference>
<dbReference type="InterPro" id="IPR035965">
    <property type="entry name" value="PAS-like_dom_sf"/>
</dbReference>
<evidence type="ECO:0000256" key="5">
    <source>
        <dbReference type="SAM" id="Coils"/>
    </source>
</evidence>
<dbReference type="PROSITE" id="PS50110">
    <property type="entry name" value="RESPONSE_REGULATORY"/>
    <property type="match status" value="1"/>
</dbReference>
<evidence type="ECO:0000313" key="10">
    <source>
        <dbReference type="EMBL" id="KAA0894200.1"/>
    </source>
</evidence>
<keyword evidence="6" id="KW-0812">Transmembrane</keyword>
<dbReference type="PRINTS" id="PR00344">
    <property type="entry name" value="BCTRLSENSOR"/>
</dbReference>
<dbReference type="InterPro" id="IPR000014">
    <property type="entry name" value="PAS"/>
</dbReference>
<protein>
    <recommendedName>
        <fullName evidence="2">histidine kinase</fullName>
        <ecNumber evidence="2">2.7.13.3</ecNumber>
    </recommendedName>
</protein>
<evidence type="ECO:0000259" key="8">
    <source>
        <dbReference type="PROSITE" id="PS50110"/>
    </source>
</evidence>
<feature type="modified residue" description="4-aspartylphosphate" evidence="4">
    <location>
        <position position="806"/>
    </location>
</feature>
<dbReference type="PROSITE" id="PS50112">
    <property type="entry name" value="PAS"/>
    <property type="match status" value="1"/>
</dbReference>
<dbReference type="RefSeq" id="WP_149306357.1">
    <property type="nucleotide sequence ID" value="NZ_SRSD01000002.1"/>
</dbReference>
<dbReference type="CDD" id="cd00082">
    <property type="entry name" value="HisKA"/>
    <property type="match status" value="1"/>
</dbReference>
<dbReference type="InterPro" id="IPR005467">
    <property type="entry name" value="His_kinase_dom"/>
</dbReference>
<feature type="transmembrane region" description="Helical" evidence="6">
    <location>
        <begin position="20"/>
        <end position="42"/>
    </location>
</feature>
<dbReference type="InterPro" id="IPR036890">
    <property type="entry name" value="HATPase_C_sf"/>
</dbReference>
<evidence type="ECO:0000259" key="9">
    <source>
        <dbReference type="PROSITE" id="PS50112"/>
    </source>
</evidence>
<feature type="coiled-coil region" evidence="5">
    <location>
        <begin position="328"/>
        <end position="355"/>
    </location>
</feature>
<keyword evidence="6" id="KW-0472">Membrane</keyword>
<feature type="domain" description="Histidine kinase" evidence="7">
    <location>
        <begin position="512"/>
        <end position="735"/>
    </location>
</feature>
<keyword evidence="10" id="KW-0808">Transferase</keyword>
<dbReference type="OrthoDB" id="5389366at2"/>
<dbReference type="CDD" id="cd00130">
    <property type="entry name" value="PAS"/>
    <property type="match status" value="1"/>
</dbReference>
<dbReference type="SUPFAM" id="SSF55874">
    <property type="entry name" value="ATPase domain of HSP90 chaperone/DNA topoisomerase II/histidine kinase"/>
    <property type="match status" value="1"/>
</dbReference>
<evidence type="ECO:0000256" key="2">
    <source>
        <dbReference type="ARBA" id="ARBA00012438"/>
    </source>
</evidence>
<dbReference type="SUPFAM" id="SSF47384">
    <property type="entry name" value="Homodimeric domain of signal transducing histidine kinase"/>
    <property type="match status" value="1"/>
</dbReference>
<dbReference type="CDD" id="cd00156">
    <property type="entry name" value="REC"/>
    <property type="match status" value="1"/>
</dbReference>
<dbReference type="CDD" id="cd12914">
    <property type="entry name" value="PDC1_DGC_like"/>
    <property type="match status" value="1"/>
</dbReference>
<evidence type="ECO:0000256" key="3">
    <source>
        <dbReference type="ARBA" id="ARBA00022553"/>
    </source>
</evidence>